<proteinExistence type="predicted"/>
<keyword evidence="2" id="KW-1185">Reference proteome</keyword>
<evidence type="ECO:0000313" key="1">
    <source>
        <dbReference type="EMBL" id="WZN41762.1"/>
    </source>
</evidence>
<protein>
    <submittedName>
        <fullName evidence="1">Uncharacterized protein</fullName>
    </submittedName>
</protein>
<dbReference type="EMBL" id="CP149822">
    <property type="protein sequence ID" value="WZN41762.1"/>
    <property type="molecule type" value="Genomic_DNA"/>
</dbReference>
<name>A0ABZ2YPS3_9BACT</name>
<sequence>MQDPTDLTARWAGFLSKIDERFQETLSQAATILPQLLDYQQFDTVPFANAWSGIESQAKALIAKIEDTWQQSVSTSWETFRDDEETRLADAGEALEPFQERFYQTYYAEQEKGRRVMRQLEKDLRMYEVRTFAEAGKKLAAKARENLSADFRCTQCQAPLPVQEHFYRSYYQACHYCQCTNTFEPGSVARMVEHFAVDPMSEEQALEAYWPYWELLQQWKDQGDDSPAVVTKDAVLQAYTTYIEVFLKARIQMIPVYQERYEADKNAKITWLRKYTLDAN</sequence>
<reference evidence="2" key="1">
    <citation type="submission" date="2024-03" db="EMBL/GenBank/DDBJ databases">
        <title>Chitinophaga horti sp. nov., isolated from garden soil.</title>
        <authorList>
            <person name="Lee D.S."/>
            <person name="Han D.M."/>
            <person name="Baek J.H."/>
            <person name="Choi D.G."/>
            <person name="Jeon J.H."/>
            <person name="Jeon C.O."/>
        </authorList>
    </citation>
    <scope>NUCLEOTIDE SEQUENCE [LARGE SCALE GENOMIC DNA]</scope>
    <source>
        <strain evidence="2">GPA1</strain>
    </source>
</reference>
<evidence type="ECO:0000313" key="2">
    <source>
        <dbReference type="Proteomes" id="UP001485459"/>
    </source>
</evidence>
<accession>A0ABZ2YPS3</accession>
<organism evidence="1 2">
    <name type="scientific">Chitinophaga pollutisoli</name>
    <dbReference type="NCBI Taxonomy" id="3133966"/>
    <lineage>
        <taxon>Bacteria</taxon>
        <taxon>Pseudomonadati</taxon>
        <taxon>Bacteroidota</taxon>
        <taxon>Chitinophagia</taxon>
        <taxon>Chitinophagales</taxon>
        <taxon>Chitinophagaceae</taxon>
        <taxon>Chitinophaga</taxon>
    </lineage>
</organism>
<dbReference type="RefSeq" id="WP_341836610.1">
    <property type="nucleotide sequence ID" value="NZ_CP149822.1"/>
</dbReference>
<gene>
    <name evidence="1" type="ORF">WJU16_01750</name>
</gene>
<dbReference type="Proteomes" id="UP001485459">
    <property type="component" value="Chromosome"/>
</dbReference>